<protein>
    <recommendedName>
        <fullName evidence="3">Transcription factor domain-containing protein</fullName>
    </recommendedName>
</protein>
<dbReference type="Proteomes" id="UP001147782">
    <property type="component" value="Unassembled WGS sequence"/>
</dbReference>
<proteinExistence type="predicted"/>
<name>A0A9W9SGU3_9EURO</name>
<dbReference type="PANTHER" id="PTHR38111:SF2">
    <property type="entry name" value="FINGER DOMAIN PROTEIN, PUTATIVE (AFU_ORTHOLOGUE AFUA_1G01560)-RELATED"/>
    <property type="match status" value="1"/>
</dbReference>
<gene>
    <name evidence="1" type="ORF">N7496_005755</name>
</gene>
<reference evidence="1" key="1">
    <citation type="submission" date="2022-11" db="EMBL/GenBank/DDBJ databases">
        <authorList>
            <person name="Petersen C."/>
        </authorList>
    </citation>
    <scope>NUCLEOTIDE SEQUENCE</scope>
    <source>
        <strain evidence="1">IBT 29864</strain>
    </source>
</reference>
<evidence type="ECO:0008006" key="3">
    <source>
        <dbReference type="Google" id="ProtNLM"/>
    </source>
</evidence>
<dbReference type="InterPro" id="IPR053178">
    <property type="entry name" value="Osmoadaptation_assoc"/>
</dbReference>
<accession>A0A9W9SGU3</accession>
<dbReference type="OrthoDB" id="4491390at2759"/>
<organism evidence="1 2">
    <name type="scientific">Penicillium cataractarum</name>
    <dbReference type="NCBI Taxonomy" id="2100454"/>
    <lineage>
        <taxon>Eukaryota</taxon>
        <taxon>Fungi</taxon>
        <taxon>Dikarya</taxon>
        <taxon>Ascomycota</taxon>
        <taxon>Pezizomycotina</taxon>
        <taxon>Eurotiomycetes</taxon>
        <taxon>Eurotiomycetidae</taxon>
        <taxon>Eurotiales</taxon>
        <taxon>Aspergillaceae</taxon>
        <taxon>Penicillium</taxon>
    </lineage>
</organism>
<keyword evidence="2" id="KW-1185">Reference proteome</keyword>
<dbReference type="RefSeq" id="XP_056557209.1">
    <property type="nucleotide sequence ID" value="XM_056698684.1"/>
</dbReference>
<sequence>MARADTRIAASPDPRPSECIQFLARFLDSFCPGGYEFLAPSERSAHFWVRELFTVHGQSALLDTAFSTLATTFVSQSSRNLQLQRQAAMLYDRSLRELGQTMSRNEAAADNRVLASIMCLAFAEVFSPLRNQEHGWIAHNKGACEIIMSRGDALLKTELGRSIFLRFRISGLYAAIGRREAFSLAGQEFSRLSRFANANYFDFLVEEMMSIPQLLKDMKDLATETVHAVVHSRAQKISIHASAIMRAMFRWLADFRLKNHPHPCVWFEPLRDIAESSDRPLYSEQLKFPNLLVAQAMIHYWATMIILLKCVLFCAPIVGNVAAASPLLGREPSGYLGFSPANNANACRQEPTGSGLDIELIQFADAIACSVRYCTSEKAGAAGPLALLFPLWVAKDLHESGNDTASQQKSEYCLGVFRTLMERGVKFSEPLRKHSPPQ</sequence>
<evidence type="ECO:0000313" key="1">
    <source>
        <dbReference type="EMBL" id="KAJ5378346.1"/>
    </source>
</evidence>
<comment type="caution">
    <text evidence="1">The sequence shown here is derived from an EMBL/GenBank/DDBJ whole genome shotgun (WGS) entry which is preliminary data.</text>
</comment>
<dbReference type="AlphaFoldDB" id="A0A9W9SGU3"/>
<dbReference type="GeneID" id="81437863"/>
<dbReference type="PANTHER" id="PTHR38111">
    <property type="entry name" value="ZN(2)-C6 FUNGAL-TYPE DOMAIN-CONTAINING PROTEIN-RELATED"/>
    <property type="match status" value="1"/>
</dbReference>
<evidence type="ECO:0000313" key="2">
    <source>
        <dbReference type="Proteomes" id="UP001147782"/>
    </source>
</evidence>
<reference evidence="1" key="2">
    <citation type="journal article" date="2023" name="IMA Fungus">
        <title>Comparative genomic study of the Penicillium genus elucidates a diverse pangenome and 15 lateral gene transfer events.</title>
        <authorList>
            <person name="Petersen C."/>
            <person name="Sorensen T."/>
            <person name="Nielsen M.R."/>
            <person name="Sondergaard T.E."/>
            <person name="Sorensen J.L."/>
            <person name="Fitzpatrick D.A."/>
            <person name="Frisvad J.C."/>
            <person name="Nielsen K.L."/>
        </authorList>
    </citation>
    <scope>NUCLEOTIDE SEQUENCE</scope>
    <source>
        <strain evidence="1">IBT 29864</strain>
    </source>
</reference>
<dbReference type="EMBL" id="JAPZBS010000004">
    <property type="protein sequence ID" value="KAJ5378346.1"/>
    <property type="molecule type" value="Genomic_DNA"/>
</dbReference>